<evidence type="ECO:0000256" key="2">
    <source>
        <dbReference type="ARBA" id="ARBA00012379"/>
    </source>
</evidence>
<dbReference type="GO" id="GO:0000287">
    <property type="term" value="F:magnesium ion binding"/>
    <property type="evidence" value="ECO:0007669"/>
    <property type="project" value="InterPro"/>
</dbReference>
<dbReference type="GO" id="GO:0006226">
    <property type="term" value="P:dUMP biosynthetic process"/>
    <property type="evidence" value="ECO:0007669"/>
    <property type="project" value="InterPro"/>
</dbReference>
<dbReference type="Proteomes" id="UP000581688">
    <property type="component" value="Unassembled WGS sequence"/>
</dbReference>
<dbReference type="GO" id="GO:0046081">
    <property type="term" value="P:dUTP catabolic process"/>
    <property type="evidence" value="ECO:0007669"/>
    <property type="project" value="InterPro"/>
</dbReference>
<comment type="caution">
    <text evidence="7">The sequence shown here is derived from an EMBL/GenBank/DDBJ whole genome shotgun (WGS) entry which is preliminary data.</text>
</comment>
<dbReference type="InterPro" id="IPR029054">
    <property type="entry name" value="dUTPase-like"/>
</dbReference>
<accession>A0A841Q8L4</accession>
<evidence type="ECO:0000313" key="8">
    <source>
        <dbReference type="Proteomes" id="UP000581688"/>
    </source>
</evidence>
<name>A0A841Q8L4_9BACI</name>
<sequence>MTKHNKTRGFEIAKGYEERDIRLPIRQTTFAAGYDFEAAEDVTIPSIFQVLFNKLLKKLNSEENLTEEDNQLLKPTLVPTGVKAYMQEDEVLLVFSRSSGPIKRFLLLSNGTGVVDKDFYSNEKDDGDIKLQFLNFGILPVKIKKGERIGQGMFQKYLLTDYDRAKGERKGGFGST</sequence>
<dbReference type="EC" id="3.6.1.23" evidence="2"/>
<evidence type="ECO:0000259" key="6">
    <source>
        <dbReference type="Pfam" id="PF00692"/>
    </source>
</evidence>
<evidence type="ECO:0000313" key="7">
    <source>
        <dbReference type="EMBL" id="MBB6454617.1"/>
    </source>
</evidence>
<evidence type="ECO:0000256" key="4">
    <source>
        <dbReference type="ARBA" id="ARBA00023080"/>
    </source>
</evidence>
<dbReference type="PANTHER" id="PTHR11241:SF0">
    <property type="entry name" value="DEOXYURIDINE 5'-TRIPHOSPHATE NUCLEOTIDOHYDROLASE"/>
    <property type="match status" value="1"/>
</dbReference>
<dbReference type="InterPro" id="IPR033704">
    <property type="entry name" value="dUTPase_trimeric"/>
</dbReference>
<comment type="catalytic activity">
    <reaction evidence="5">
        <text>dUTP + H2O = dUMP + diphosphate + H(+)</text>
        <dbReference type="Rhea" id="RHEA:10248"/>
        <dbReference type="ChEBI" id="CHEBI:15377"/>
        <dbReference type="ChEBI" id="CHEBI:15378"/>
        <dbReference type="ChEBI" id="CHEBI:33019"/>
        <dbReference type="ChEBI" id="CHEBI:61555"/>
        <dbReference type="ChEBI" id="CHEBI:246422"/>
        <dbReference type="EC" id="3.6.1.23"/>
    </reaction>
</comment>
<dbReference type="AlphaFoldDB" id="A0A841Q8L4"/>
<dbReference type="SUPFAM" id="SSF51283">
    <property type="entry name" value="dUTPase-like"/>
    <property type="match status" value="1"/>
</dbReference>
<dbReference type="Pfam" id="PF00692">
    <property type="entry name" value="dUTPase"/>
    <property type="match status" value="1"/>
</dbReference>
<protein>
    <recommendedName>
        <fullName evidence="2">dUTP diphosphatase</fullName>
        <ecNumber evidence="2">3.6.1.23</ecNumber>
    </recommendedName>
</protein>
<dbReference type="GO" id="GO:0004170">
    <property type="term" value="F:dUTP diphosphatase activity"/>
    <property type="evidence" value="ECO:0007669"/>
    <property type="project" value="UniProtKB-EC"/>
</dbReference>
<evidence type="ECO:0000256" key="1">
    <source>
        <dbReference type="ARBA" id="ARBA00006581"/>
    </source>
</evidence>
<reference evidence="7 8" key="1">
    <citation type="submission" date="2020-08" db="EMBL/GenBank/DDBJ databases">
        <title>Genomic Encyclopedia of Type Strains, Phase IV (KMG-IV): sequencing the most valuable type-strain genomes for metagenomic binning, comparative biology and taxonomic classification.</title>
        <authorList>
            <person name="Goeker M."/>
        </authorList>
    </citation>
    <scope>NUCLEOTIDE SEQUENCE [LARGE SCALE GENOMIC DNA]</scope>
    <source>
        <strain evidence="7 8">DSM 19612</strain>
    </source>
</reference>
<evidence type="ECO:0000256" key="5">
    <source>
        <dbReference type="ARBA" id="ARBA00047686"/>
    </source>
</evidence>
<keyword evidence="4" id="KW-0546">Nucleotide metabolism</keyword>
<dbReference type="Gene3D" id="2.70.40.10">
    <property type="match status" value="1"/>
</dbReference>
<evidence type="ECO:0000256" key="3">
    <source>
        <dbReference type="ARBA" id="ARBA00022801"/>
    </source>
</evidence>
<keyword evidence="8" id="KW-1185">Reference proteome</keyword>
<comment type="similarity">
    <text evidence="1">Belongs to the dUTPase family.</text>
</comment>
<gene>
    <name evidence="7" type="ORF">HNQ94_003106</name>
</gene>
<dbReference type="PANTHER" id="PTHR11241">
    <property type="entry name" value="DEOXYURIDINE 5'-TRIPHOSPHATE NUCLEOTIDOHYDROLASE"/>
    <property type="match status" value="1"/>
</dbReference>
<dbReference type="CDD" id="cd07557">
    <property type="entry name" value="trimeric_dUTPase"/>
    <property type="match status" value="1"/>
</dbReference>
<proteinExistence type="inferred from homology"/>
<dbReference type="InterPro" id="IPR008181">
    <property type="entry name" value="dUTPase"/>
</dbReference>
<organism evidence="7 8">
    <name type="scientific">Salirhabdus euzebyi</name>
    <dbReference type="NCBI Taxonomy" id="394506"/>
    <lineage>
        <taxon>Bacteria</taxon>
        <taxon>Bacillati</taxon>
        <taxon>Bacillota</taxon>
        <taxon>Bacilli</taxon>
        <taxon>Bacillales</taxon>
        <taxon>Bacillaceae</taxon>
        <taxon>Salirhabdus</taxon>
    </lineage>
</organism>
<dbReference type="RefSeq" id="WP_174497006.1">
    <property type="nucleotide sequence ID" value="NZ_CADDWK010000010.1"/>
</dbReference>
<feature type="domain" description="dUTPase-like" evidence="6">
    <location>
        <begin position="74"/>
        <end position="159"/>
    </location>
</feature>
<keyword evidence="3 7" id="KW-0378">Hydrolase</keyword>
<dbReference type="EMBL" id="JACHGH010000010">
    <property type="protein sequence ID" value="MBB6454617.1"/>
    <property type="molecule type" value="Genomic_DNA"/>
</dbReference>
<dbReference type="InterPro" id="IPR036157">
    <property type="entry name" value="dUTPase-like_sf"/>
</dbReference>